<reference evidence="13" key="1">
    <citation type="submission" date="2022-11" db="UniProtKB">
        <authorList>
            <consortium name="WormBaseParasite"/>
        </authorList>
    </citation>
    <scope>IDENTIFICATION</scope>
</reference>
<feature type="compositionally biased region" description="Low complexity" evidence="10">
    <location>
        <begin position="123"/>
        <end position="132"/>
    </location>
</feature>
<proteinExistence type="predicted"/>
<dbReference type="AlphaFoldDB" id="A0A914BYV4"/>
<dbReference type="GO" id="GO:0005667">
    <property type="term" value="C:transcription regulator complex"/>
    <property type="evidence" value="ECO:0007669"/>
    <property type="project" value="TreeGrafter"/>
</dbReference>
<dbReference type="GO" id="GO:0008270">
    <property type="term" value="F:zinc ion binding"/>
    <property type="evidence" value="ECO:0007669"/>
    <property type="project" value="UniProtKB-KW"/>
</dbReference>
<dbReference type="InterPro" id="IPR001005">
    <property type="entry name" value="SANT/Myb"/>
</dbReference>
<keyword evidence="7" id="KW-0238">DNA-binding</keyword>
<evidence type="ECO:0000256" key="7">
    <source>
        <dbReference type="ARBA" id="ARBA00023125"/>
    </source>
</evidence>
<feature type="region of interest" description="Disordered" evidence="10">
    <location>
        <begin position="78"/>
        <end position="132"/>
    </location>
</feature>
<dbReference type="SMART" id="SM00717">
    <property type="entry name" value="SANT"/>
    <property type="match status" value="1"/>
</dbReference>
<evidence type="ECO:0000313" key="13">
    <source>
        <dbReference type="WBParaSite" id="ACRNAN_Path_1320.g5182.t1"/>
    </source>
</evidence>
<feature type="compositionally biased region" description="Basic and acidic residues" evidence="10">
    <location>
        <begin position="89"/>
        <end position="105"/>
    </location>
</feature>
<dbReference type="GO" id="GO:0003677">
    <property type="term" value="F:DNA binding"/>
    <property type="evidence" value="ECO:0007669"/>
    <property type="project" value="UniProtKB-KW"/>
</dbReference>
<evidence type="ECO:0000256" key="10">
    <source>
        <dbReference type="SAM" id="MobiDB-lite"/>
    </source>
</evidence>
<comment type="subcellular location">
    <subcellularLocation>
        <location evidence="1">Nucleus</location>
    </subcellularLocation>
</comment>
<dbReference type="PANTHER" id="PTHR16089:SF28">
    <property type="entry name" value="REST COREPRESSOR"/>
    <property type="match status" value="1"/>
</dbReference>
<evidence type="ECO:0000256" key="2">
    <source>
        <dbReference type="ARBA" id="ARBA00022491"/>
    </source>
</evidence>
<keyword evidence="3" id="KW-0479">Metal-binding</keyword>
<evidence type="ECO:0000256" key="6">
    <source>
        <dbReference type="ARBA" id="ARBA00023015"/>
    </source>
</evidence>
<dbReference type="PROSITE" id="PS51156">
    <property type="entry name" value="ELM2"/>
    <property type="match status" value="1"/>
</dbReference>
<dbReference type="InterPro" id="IPR009057">
    <property type="entry name" value="Homeodomain-like_sf"/>
</dbReference>
<dbReference type="SMART" id="SM01189">
    <property type="entry name" value="ELM2"/>
    <property type="match status" value="1"/>
</dbReference>
<keyword evidence="5" id="KW-0862">Zinc</keyword>
<keyword evidence="12" id="KW-1185">Reference proteome</keyword>
<dbReference type="PANTHER" id="PTHR16089">
    <property type="entry name" value="REST COREPRESSOR COREST PROTEIN-RELATED"/>
    <property type="match status" value="1"/>
</dbReference>
<evidence type="ECO:0000256" key="1">
    <source>
        <dbReference type="ARBA" id="ARBA00004123"/>
    </source>
</evidence>
<dbReference type="InterPro" id="IPR000949">
    <property type="entry name" value="ELM2_dom"/>
</dbReference>
<keyword evidence="6" id="KW-0805">Transcription regulation</keyword>
<evidence type="ECO:0000256" key="5">
    <source>
        <dbReference type="ARBA" id="ARBA00022833"/>
    </source>
</evidence>
<evidence type="ECO:0000256" key="3">
    <source>
        <dbReference type="ARBA" id="ARBA00022723"/>
    </source>
</evidence>
<dbReference type="FunFam" id="1.10.10.60:FF:000012">
    <property type="entry name" value="Metastasis-associated 1 family, member 3"/>
    <property type="match status" value="1"/>
</dbReference>
<feature type="domain" description="ELM2" evidence="11">
    <location>
        <begin position="155"/>
        <end position="244"/>
    </location>
</feature>
<dbReference type="GO" id="GO:0006357">
    <property type="term" value="P:regulation of transcription by RNA polymerase II"/>
    <property type="evidence" value="ECO:0007669"/>
    <property type="project" value="TreeGrafter"/>
</dbReference>
<evidence type="ECO:0000313" key="12">
    <source>
        <dbReference type="Proteomes" id="UP000887540"/>
    </source>
</evidence>
<evidence type="ECO:0000256" key="9">
    <source>
        <dbReference type="ARBA" id="ARBA00023242"/>
    </source>
</evidence>
<dbReference type="SUPFAM" id="SSF46689">
    <property type="entry name" value="Homeodomain-like"/>
    <property type="match status" value="1"/>
</dbReference>
<dbReference type="Gene3D" id="1.10.10.60">
    <property type="entry name" value="Homeodomain-like"/>
    <property type="match status" value="1"/>
</dbReference>
<feature type="region of interest" description="Disordered" evidence="10">
    <location>
        <begin position="1"/>
        <end position="44"/>
    </location>
</feature>
<protein>
    <submittedName>
        <fullName evidence="13">ELM2 domain-containing protein</fullName>
    </submittedName>
</protein>
<dbReference type="Proteomes" id="UP000887540">
    <property type="component" value="Unplaced"/>
</dbReference>
<accession>A0A914BYV4</accession>
<organism evidence="12 13">
    <name type="scientific">Acrobeloides nanus</name>
    <dbReference type="NCBI Taxonomy" id="290746"/>
    <lineage>
        <taxon>Eukaryota</taxon>
        <taxon>Metazoa</taxon>
        <taxon>Ecdysozoa</taxon>
        <taxon>Nematoda</taxon>
        <taxon>Chromadorea</taxon>
        <taxon>Rhabditida</taxon>
        <taxon>Tylenchina</taxon>
        <taxon>Cephalobomorpha</taxon>
        <taxon>Cephaloboidea</taxon>
        <taxon>Cephalobidae</taxon>
        <taxon>Acrobeloides</taxon>
    </lineage>
</organism>
<name>A0A914BYV4_9BILA</name>
<evidence type="ECO:0000259" key="11">
    <source>
        <dbReference type="PROSITE" id="PS51156"/>
    </source>
</evidence>
<evidence type="ECO:0000256" key="8">
    <source>
        <dbReference type="ARBA" id="ARBA00023163"/>
    </source>
</evidence>
<dbReference type="Gene3D" id="4.10.1240.50">
    <property type="match status" value="1"/>
</dbReference>
<dbReference type="Pfam" id="PF00249">
    <property type="entry name" value="Myb_DNA-binding"/>
    <property type="match status" value="1"/>
</dbReference>
<dbReference type="WBParaSite" id="ACRNAN_Path_1320.g5182.t1">
    <property type="protein sequence ID" value="ACRNAN_Path_1320.g5182.t1"/>
    <property type="gene ID" value="ACRNAN_Path_1320.g5182"/>
</dbReference>
<dbReference type="GO" id="GO:0000118">
    <property type="term" value="C:histone deacetylase complex"/>
    <property type="evidence" value="ECO:0007669"/>
    <property type="project" value="TreeGrafter"/>
</dbReference>
<keyword evidence="2" id="KW-0678">Repressor</keyword>
<keyword evidence="9" id="KW-0539">Nucleus</keyword>
<keyword evidence="4" id="KW-0863">Zinc-finger</keyword>
<dbReference type="GO" id="GO:0003714">
    <property type="term" value="F:transcription corepressor activity"/>
    <property type="evidence" value="ECO:0007669"/>
    <property type="project" value="TreeGrafter"/>
</dbReference>
<dbReference type="InterPro" id="IPR051066">
    <property type="entry name" value="Trans_reg/Corepressor"/>
</dbReference>
<feature type="compositionally biased region" description="Basic and acidic residues" evidence="10">
    <location>
        <begin position="18"/>
        <end position="30"/>
    </location>
</feature>
<keyword evidence="8" id="KW-0804">Transcription</keyword>
<sequence>MEKNKSEPNLLSLGNDHCSIKDEDSTRNEEYVEEENSMSEHLSSIDNMTINEKQEDQNEANHTEEFIQCELAIKEETVTHTDQAYGESVNDKTQNEELKPRRFEKALPTTEPTRRSKRRINAPLRDSPPRSSSLISLAMENSIEKSKSSSSLTSKSIREGDEFQASVLAVEEWQGPSTSIARSDEDRDECLWKPDDGLLDPRELDEFCQTLQRHCDADIPEAMNLLHKCGYDRLKALEASDELALSQSSDWSQEEIEIFYNSFSKPGKNFRRVLKELPGKKMSDLVEFYYRVKKARCFTSSNFSFCEKLGS</sequence>
<evidence type="ECO:0000256" key="4">
    <source>
        <dbReference type="ARBA" id="ARBA00022771"/>
    </source>
</evidence>